<dbReference type="InterPro" id="IPR050490">
    <property type="entry name" value="Bact_solute-bd_prot1"/>
</dbReference>
<dbReference type="PANTHER" id="PTHR43649:SF11">
    <property type="entry name" value="ABC TRANSPORTER SUBSTRATE-BINDING PROTEIN YESO-RELATED"/>
    <property type="match status" value="1"/>
</dbReference>
<dbReference type="GO" id="GO:0005524">
    <property type="term" value="F:ATP binding"/>
    <property type="evidence" value="ECO:0007669"/>
    <property type="project" value="UniProtKB-KW"/>
</dbReference>
<reference evidence="2" key="1">
    <citation type="journal article" date="2014" name="Int. J. Syst. Evol. Microbiol.">
        <title>Complete genome sequence of Corynebacterium casei LMG S-19264T (=DSM 44701T), isolated from a smear-ripened cheese.</title>
        <authorList>
            <consortium name="US DOE Joint Genome Institute (JGI-PGF)"/>
            <person name="Walter F."/>
            <person name="Albersmeier A."/>
            <person name="Kalinowski J."/>
            <person name="Ruckert C."/>
        </authorList>
    </citation>
    <scope>NUCLEOTIDE SEQUENCE</scope>
    <source>
        <strain evidence="2">JCM 4714</strain>
    </source>
</reference>
<dbReference type="InterPro" id="IPR006059">
    <property type="entry name" value="SBP"/>
</dbReference>
<evidence type="ECO:0000256" key="1">
    <source>
        <dbReference type="SAM" id="SignalP"/>
    </source>
</evidence>
<dbReference type="SUPFAM" id="SSF53850">
    <property type="entry name" value="Periplasmic binding protein-like II"/>
    <property type="match status" value="1"/>
</dbReference>
<gene>
    <name evidence="2" type="ORF">GCM10010339_44910</name>
</gene>
<dbReference type="PROSITE" id="PS51318">
    <property type="entry name" value="TAT"/>
    <property type="match status" value="1"/>
</dbReference>
<evidence type="ECO:0000313" key="2">
    <source>
        <dbReference type="EMBL" id="GHE06121.1"/>
    </source>
</evidence>
<evidence type="ECO:0000313" key="3">
    <source>
        <dbReference type="Proteomes" id="UP000655443"/>
    </source>
</evidence>
<proteinExistence type="predicted"/>
<dbReference type="Pfam" id="PF01547">
    <property type="entry name" value="SBP_bac_1"/>
    <property type="match status" value="1"/>
</dbReference>
<dbReference type="PROSITE" id="PS51257">
    <property type="entry name" value="PROKAR_LIPOPROTEIN"/>
    <property type="match status" value="1"/>
</dbReference>
<keyword evidence="3" id="KW-1185">Reference proteome</keyword>
<keyword evidence="1" id="KW-0732">Signal</keyword>
<feature type="signal peptide" evidence="1">
    <location>
        <begin position="1"/>
        <end position="31"/>
    </location>
</feature>
<accession>A0A918YJF0</accession>
<dbReference type="Gene3D" id="3.40.190.10">
    <property type="entry name" value="Periplasmic binding protein-like II"/>
    <property type="match status" value="2"/>
</dbReference>
<keyword evidence="2" id="KW-0547">Nucleotide-binding</keyword>
<organism evidence="2 3">
    <name type="scientific">Streptomyces alanosinicus</name>
    <dbReference type="NCBI Taxonomy" id="68171"/>
    <lineage>
        <taxon>Bacteria</taxon>
        <taxon>Bacillati</taxon>
        <taxon>Actinomycetota</taxon>
        <taxon>Actinomycetes</taxon>
        <taxon>Kitasatosporales</taxon>
        <taxon>Streptomycetaceae</taxon>
        <taxon>Streptomyces</taxon>
    </lineage>
</organism>
<reference evidence="2" key="2">
    <citation type="submission" date="2020-09" db="EMBL/GenBank/DDBJ databases">
        <authorList>
            <person name="Sun Q."/>
            <person name="Ohkuma M."/>
        </authorList>
    </citation>
    <scope>NUCLEOTIDE SEQUENCE</scope>
    <source>
        <strain evidence="2">JCM 4714</strain>
    </source>
</reference>
<feature type="chain" id="PRO_5036883571" evidence="1">
    <location>
        <begin position="32"/>
        <end position="443"/>
    </location>
</feature>
<sequence length="443" mass="47034">MGHRISRRTLFRTVSGLAAAGALGPALTACAGGTGAGSAGGDLTMTWWGSDERHAAYKKALAVFRKSNPTIRIETRYSGYDGYFDKFNTQVAGGSAPDLLQMDTALVAQYARKGILAPLDSYVGKSLDLTGFSTTLLAAGTVDGKLYGVPSGIGVNQLTVNRSGLEKLGLKLPDREWTWNDLKNIAVDVHKKSGGRIHGVDDGGGSALQCFEIFAREKGQPFFSADGTKLGFTADTLTEWWEFWAGMRKDQASPPPAITSAAHNDLTKNAVVIGKALFTFDSGVYGAGGAITDVQLDFLPTPQGGFAGAREGNFVNGGVLLSATKASKRVADSVKIMDFFAQDTTAIKDMQLQRGIPPTQKARSLISAGLSETDKRNMATADYISRRVAKATDALPAPVPPPQGADRIRDLLFQSNLAVAFGRKTIKAQASEFFDQAQNILAG</sequence>
<dbReference type="AlphaFoldDB" id="A0A918YJF0"/>
<name>A0A918YJF0_9ACTN</name>
<dbReference type="InterPro" id="IPR006311">
    <property type="entry name" value="TAT_signal"/>
</dbReference>
<dbReference type="PANTHER" id="PTHR43649">
    <property type="entry name" value="ARABINOSE-BINDING PROTEIN-RELATED"/>
    <property type="match status" value="1"/>
</dbReference>
<protein>
    <submittedName>
        <fullName evidence="2">ABC transporter ATP-binding protein</fullName>
    </submittedName>
</protein>
<dbReference type="RefSeq" id="WP_189955076.1">
    <property type="nucleotide sequence ID" value="NZ_BMVG01000010.1"/>
</dbReference>
<keyword evidence="2" id="KW-0067">ATP-binding</keyword>
<comment type="caution">
    <text evidence="2">The sequence shown here is derived from an EMBL/GenBank/DDBJ whole genome shotgun (WGS) entry which is preliminary data.</text>
</comment>
<dbReference type="EMBL" id="BMVG01000010">
    <property type="protein sequence ID" value="GHE06121.1"/>
    <property type="molecule type" value="Genomic_DNA"/>
</dbReference>
<dbReference type="Proteomes" id="UP000655443">
    <property type="component" value="Unassembled WGS sequence"/>
</dbReference>